<accession>A0A4Q0P8P0</accession>
<dbReference type="EMBL" id="QOVM01000003">
    <property type="protein sequence ID" value="RXG22556.1"/>
    <property type="molecule type" value="Genomic_DNA"/>
</dbReference>
<dbReference type="InterPro" id="IPR036942">
    <property type="entry name" value="Beta-barrel_TonB_sf"/>
</dbReference>
<dbReference type="Gene3D" id="2.40.170.20">
    <property type="entry name" value="TonB-dependent receptor, beta-barrel domain"/>
    <property type="match status" value="1"/>
</dbReference>
<evidence type="ECO:0000256" key="3">
    <source>
        <dbReference type="ARBA" id="ARBA00023237"/>
    </source>
</evidence>
<dbReference type="GO" id="GO:0004180">
    <property type="term" value="F:carboxypeptidase activity"/>
    <property type="evidence" value="ECO:0007669"/>
    <property type="project" value="UniProtKB-KW"/>
</dbReference>
<name>A0A4Q0P8P0_9FLAO</name>
<sequence>MKKITSHRTFFKDRFLIKFLSTTLFLLVFASNLLAQSTNTKIKGTVLDNTGIPLMGAEIIVTNTATGFVFGAVANEDGEFSLNQLPLGGPYKVNAKYMGFQEVVKENITLNLSDVVVLDFILQEESTSLDAVTIKATNLTKRIDQLGASTKISSTQIKNLPTEGRNFTNLTSLSPLQGGGSINLGGQRRSSTNVTIDGVNFRNQLTAGEVGQGPYTISLEAIREFEVSTNDYNVTQGRQGGGAITSVTKSGTNEFTGSTFFYHRADALQSNYNIQGERREADFYNSQYGLSLGGPLVKDKLHFFLVYERQDAGNPLSIADIQSDDDANRLGITQANLDRFLQIGRDSYGLGNQQQIGQFDRETHANNLFVRLDWQINNKHTLTLRNLFNKWENPMSVSDNSNIEIAETYSDFESQENSTFLSLRSVFSPKVTNELKFQYQHAERAYTPSSQLPSSNIPRAIVQVSSELPNGSNRTQSVQLGGQRYTPETNVENQFQISNITYVNAGKFDFTFGTDNMITSLETLLSNEQNGRFFFDSLDDFANLNPSRYAREVPLQGLPLVKQTVLDLSLFAQVDFDITPDLEFTGGVRWDATYFQDAAEFNPVVFNELGIRTDERPNDYDNIQPRFQLTWNVKGKNKDILKLGGGMFTAQPHYYAQVNNIQNSGTLLGAIDVSGANVPVPNFPGYREDPDTVPGIPAGASAFSTINAVADDFEVPTIFKGNLSYTHFFGNRYSLGVNALISHTKNNYVYQETNLVTTPYFVTPEGRPVFVPAATIGEDGRTDWTNSRISDEVGRTLVLRPDGILDNASLIVEGSARLGDDGYVNASVTVNRAKDNSSYNCCVANTSTFLPVTGDPRALNYGYSDNQFGSKFVINGASPTWKGFVLGATITGTGGTRYSLMTASNTSANGDFNLSNDIAYIYDPNDPATPQDIRDAYNQILADPETSSSFKEYLRESFGGFAERNGGKNPFSATIDLRLQKKFTFKGAKTHALELSADVFNFANLLNKDWGNDNNYGNRDLMRINGFDSNTQGYTYGVQTGTGTEPINGTPWRLQLGMRYSFN</sequence>
<dbReference type="Pfam" id="PF13620">
    <property type="entry name" value="CarboxypepD_reg"/>
    <property type="match status" value="1"/>
</dbReference>
<gene>
    <name evidence="5" type="ORF">DSM00_1655</name>
</gene>
<keyword evidence="5" id="KW-0121">Carboxypeptidase</keyword>
<dbReference type="OrthoDB" id="9768147at2"/>
<evidence type="ECO:0000313" key="5">
    <source>
        <dbReference type="EMBL" id="RXG22556.1"/>
    </source>
</evidence>
<dbReference type="Pfam" id="PF25183">
    <property type="entry name" value="OMP_b-brl_4"/>
    <property type="match status" value="2"/>
</dbReference>
<evidence type="ECO:0000256" key="2">
    <source>
        <dbReference type="ARBA" id="ARBA00023136"/>
    </source>
</evidence>
<proteinExistence type="predicted"/>
<feature type="domain" description="TonB-dependent transporter Oar-like beta-barrel" evidence="4">
    <location>
        <begin position="361"/>
        <end position="1008"/>
    </location>
</feature>
<keyword evidence="2" id="KW-0472">Membrane</keyword>
<dbReference type="SUPFAM" id="SSF56935">
    <property type="entry name" value="Porins"/>
    <property type="match status" value="1"/>
</dbReference>
<dbReference type="InterPro" id="IPR008969">
    <property type="entry name" value="CarboxyPept-like_regulatory"/>
</dbReference>
<comment type="caution">
    <text evidence="5">The sequence shown here is derived from an EMBL/GenBank/DDBJ whole genome shotgun (WGS) entry which is preliminary data.</text>
</comment>
<dbReference type="RefSeq" id="WP_128757546.1">
    <property type="nucleotide sequence ID" value="NZ_QOVM01000003.1"/>
</dbReference>
<dbReference type="InterPro" id="IPR057601">
    <property type="entry name" value="Oar-like_b-barrel"/>
</dbReference>
<keyword evidence="6" id="KW-1185">Reference proteome</keyword>
<dbReference type="GO" id="GO:0009279">
    <property type="term" value="C:cell outer membrane"/>
    <property type="evidence" value="ECO:0007669"/>
    <property type="project" value="UniProtKB-SubCell"/>
</dbReference>
<organism evidence="5 6">
    <name type="scientific">Leeuwenhoekiella aequorea</name>
    <dbReference type="NCBI Taxonomy" id="283736"/>
    <lineage>
        <taxon>Bacteria</taxon>
        <taxon>Pseudomonadati</taxon>
        <taxon>Bacteroidota</taxon>
        <taxon>Flavobacteriia</taxon>
        <taxon>Flavobacteriales</taxon>
        <taxon>Flavobacteriaceae</taxon>
        <taxon>Leeuwenhoekiella</taxon>
    </lineage>
</organism>
<evidence type="ECO:0000259" key="4">
    <source>
        <dbReference type="Pfam" id="PF25183"/>
    </source>
</evidence>
<dbReference type="SUPFAM" id="SSF49464">
    <property type="entry name" value="Carboxypeptidase regulatory domain-like"/>
    <property type="match status" value="1"/>
</dbReference>
<reference evidence="5 6" key="1">
    <citation type="submission" date="2018-07" db="EMBL/GenBank/DDBJ databases">
        <title>Leeuwenhoekiella genomics.</title>
        <authorList>
            <person name="Tahon G."/>
            <person name="Willems A."/>
        </authorList>
    </citation>
    <scope>NUCLEOTIDE SEQUENCE [LARGE SCALE GENOMIC DNA]</scope>
    <source>
        <strain evidence="5 6">LMG 22550</strain>
    </source>
</reference>
<protein>
    <submittedName>
        <fullName evidence="5">Carboxypeptidase family protein</fullName>
    </submittedName>
</protein>
<dbReference type="AlphaFoldDB" id="A0A4Q0P8P0"/>
<dbReference type="Proteomes" id="UP000289238">
    <property type="component" value="Unassembled WGS sequence"/>
</dbReference>
<keyword evidence="3" id="KW-0998">Cell outer membrane</keyword>
<keyword evidence="5" id="KW-0378">Hydrolase</keyword>
<keyword evidence="5" id="KW-0645">Protease</keyword>
<evidence type="ECO:0000256" key="1">
    <source>
        <dbReference type="ARBA" id="ARBA00004442"/>
    </source>
</evidence>
<feature type="domain" description="TonB-dependent transporter Oar-like beta-barrel" evidence="4">
    <location>
        <begin position="247"/>
        <end position="312"/>
    </location>
</feature>
<dbReference type="Gene3D" id="2.60.40.1120">
    <property type="entry name" value="Carboxypeptidase-like, regulatory domain"/>
    <property type="match status" value="1"/>
</dbReference>
<comment type="subcellular location">
    <subcellularLocation>
        <location evidence="1">Cell outer membrane</location>
    </subcellularLocation>
</comment>
<evidence type="ECO:0000313" key="6">
    <source>
        <dbReference type="Proteomes" id="UP000289238"/>
    </source>
</evidence>